<keyword evidence="3" id="KW-1185">Reference proteome</keyword>
<feature type="compositionally biased region" description="Low complexity" evidence="1">
    <location>
        <begin position="22"/>
        <end position="37"/>
    </location>
</feature>
<dbReference type="InterPro" id="IPR013933">
    <property type="entry name" value="CRC_Rsc7/Swp82"/>
</dbReference>
<evidence type="ECO:0000256" key="1">
    <source>
        <dbReference type="SAM" id="MobiDB-lite"/>
    </source>
</evidence>
<feature type="compositionally biased region" description="Acidic residues" evidence="1">
    <location>
        <begin position="42"/>
        <end position="84"/>
    </location>
</feature>
<dbReference type="EMBL" id="PUHW01000023">
    <property type="protein sequence ID" value="KAG0690668.1"/>
    <property type="molecule type" value="Genomic_DNA"/>
</dbReference>
<reference evidence="2" key="1">
    <citation type="submission" date="2020-11" db="EMBL/GenBank/DDBJ databases">
        <title>Kefir isolates.</title>
        <authorList>
            <person name="Marcisauskas S."/>
            <person name="Kim Y."/>
            <person name="Blasche S."/>
        </authorList>
    </citation>
    <scope>NUCLEOTIDE SEQUENCE</scope>
    <source>
        <strain evidence="2">Olga-1</strain>
    </source>
</reference>
<comment type="caution">
    <text evidence="2">The sequence shown here is derived from an EMBL/GenBank/DDBJ whole genome shotgun (WGS) entry which is preliminary data.</text>
</comment>
<evidence type="ECO:0008006" key="4">
    <source>
        <dbReference type="Google" id="ProtNLM"/>
    </source>
</evidence>
<feature type="compositionally biased region" description="Acidic residues" evidence="1">
    <location>
        <begin position="93"/>
        <end position="104"/>
    </location>
</feature>
<accession>A0A9P6WR82</accession>
<name>A0A9P6WR82_9ASCO</name>
<dbReference type="Pfam" id="PF08624">
    <property type="entry name" value="CRC_subunit"/>
    <property type="match status" value="1"/>
</dbReference>
<organism evidence="2 3">
    <name type="scientific">Pichia californica</name>
    <dbReference type="NCBI Taxonomy" id="460514"/>
    <lineage>
        <taxon>Eukaryota</taxon>
        <taxon>Fungi</taxon>
        <taxon>Dikarya</taxon>
        <taxon>Ascomycota</taxon>
        <taxon>Saccharomycotina</taxon>
        <taxon>Pichiomycetes</taxon>
        <taxon>Pichiales</taxon>
        <taxon>Pichiaceae</taxon>
        <taxon>Pichia</taxon>
    </lineage>
</organism>
<feature type="region of interest" description="Disordered" evidence="1">
    <location>
        <begin position="1"/>
        <end position="202"/>
    </location>
</feature>
<dbReference type="AlphaFoldDB" id="A0A9P6WR82"/>
<feature type="compositionally biased region" description="Basic residues" evidence="1">
    <location>
        <begin position="148"/>
        <end position="161"/>
    </location>
</feature>
<feature type="compositionally biased region" description="Polar residues" evidence="1">
    <location>
        <begin position="10"/>
        <end position="21"/>
    </location>
</feature>
<evidence type="ECO:0000313" key="2">
    <source>
        <dbReference type="EMBL" id="KAG0690668.1"/>
    </source>
</evidence>
<dbReference type="Proteomes" id="UP000697127">
    <property type="component" value="Unassembled WGS sequence"/>
</dbReference>
<sequence>MAKSRRSTRSKITLNPIPQSQNDTNESELNNSENTATKNVIDDDYDGEEPDLDIPDHDDGDDYQPDGDGDGDAEDVSLNNDEESDSKIKTEVAEEDDDEDDNSNNDENHDVEGEEEEEEEEDNDDHENDKNDDANEENDSSKTESSGQKRKAPTTSRRHKQSNLNAVNKKRQQSTPVAAEEETTDGSFPVENDEYVTPDDSKGERKITKLGYLLGGRQFRVKTFKVPGRGDRLYAISTDVARLVGYRDSYFLFQKHLHLFRVRIDEESKMSLINDDLLPGTFKTRAAYLVTARSAFKEFGARIVANGRQVLDDYYEDKAREEGAIEGAIINPVLSSDGYASSVVDSTTLFERQKNIALLLSNNNILETETSWVYDHALKCRQFDSMMFYDRNELLKKYVLRDIYTNLNFVPDITQPTRVSFKKLNDVNDSKRKITFDTVIGGSTVVNTGLSNVSPEIFEGCVSEDIKQAILQQQEYEKSL</sequence>
<evidence type="ECO:0000313" key="3">
    <source>
        <dbReference type="Proteomes" id="UP000697127"/>
    </source>
</evidence>
<proteinExistence type="predicted"/>
<gene>
    <name evidence="2" type="ORF">C6P40_002031</name>
</gene>
<protein>
    <recommendedName>
        <fullName evidence="4">Chromatin structure-remodeling complex subunit RSC7</fullName>
    </recommendedName>
</protein>
<feature type="compositionally biased region" description="Acidic residues" evidence="1">
    <location>
        <begin position="112"/>
        <end position="126"/>
    </location>
</feature>
<dbReference type="OrthoDB" id="5598844at2759"/>